<dbReference type="AlphaFoldDB" id="A3TUY2"/>
<feature type="binding site" evidence="1">
    <location>
        <begin position="312"/>
        <end position="313"/>
    </location>
    <ligand>
        <name>L-histidine</name>
        <dbReference type="ChEBI" id="CHEBI:57595"/>
    </ligand>
</feature>
<evidence type="ECO:0000256" key="1">
    <source>
        <dbReference type="PIRSR" id="PIRSR001549-1"/>
    </source>
</evidence>
<dbReference type="PANTHER" id="PTHR43707">
    <property type="entry name" value="HISTIDYL-TRNA SYNTHETASE"/>
    <property type="match status" value="1"/>
</dbReference>
<dbReference type="Gene3D" id="3.30.930.10">
    <property type="entry name" value="Bira Bifunctional Protein, Domain 2"/>
    <property type="match status" value="1"/>
</dbReference>
<dbReference type="OrthoDB" id="9797914at2"/>
<dbReference type="Proteomes" id="UP000004318">
    <property type="component" value="Unassembled WGS sequence"/>
</dbReference>
<protein>
    <submittedName>
        <fullName evidence="3">ATP phosphoribosyltransferase regulatory subunit</fullName>
    </submittedName>
</protein>
<evidence type="ECO:0000313" key="3">
    <source>
        <dbReference type="EMBL" id="EAQ04328.1"/>
    </source>
</evidence>
<accession>A3TUY2</accession>
<feature type="binding site" evidence="1">
    <location>
        <position position="100"/>
    </location>
    <ligand>
        <name>L-histidine</name>
        <dbReference type="ChEBI" id="CHEBI:57595"/>
    </ligand>
</feature>
<feature type="binding site" evidence="1">
    <location>
        <begin position="73"/>
        <end position="75"/>
    </location>
    <ligand>
        <name>L-histidine</name>
        <dbReference type="ChEBI" id="CHEBI:57595"/>
    </ligand>
</feature>
<comment type="caution">
    <text evidence="3">The sequence shown here is derived from an EMBL/GenBank/DDBJ whole genome shotgun (WGS) entry which is preliminary data.</text>
</comment>
<dbReference type="HOGENOM" id="CLU_025113_6_0_5"/>
<dbReference type="GO" id="GO:0004821">
    <property type="term" value="F:histidine-tRNA ligase activity"/>
    <property type="evidence" value="ECO:0007669"/>
    <property type="project" value="TreeGrafter"/>
</dbReference>
<sequence>MPVWQGHTPEARARVRACAARLRAGFEAAGAAPVECPILLPAATLLDLYGEDIRARAYVTSDALRGEQMMRPDFTVPVVEMHMAGGAEPARYTYAGEVFRRQEEDEARANEYLQVGVEIFDGSDPAAADAEVFALVRAATGGMQLRAATGDIGILMAAVGGLRTSAPRKAALMRHIWRPRRFRALLDRFAGRSEVPASRASLLAAADPFAGAGPDIGLRSRVEVEARIEALRADAGTPPISEREVALIDAVLSVRETLPYALENLRDIAVDMPAISEAVAGLAARAEALEARGIDTAALDFEAAYGRTHMEYYDGFVFGLYAGTRPDLPPVATGGRYDALTRVLGRRAGRPDGIPAVGGVVRPGLMVELGGAA</sequence>
<dbReference type="PIRSF" id="PIRSF001549">
    <property type="entry name" value="His-tRNA_synth"/>
    <property type="match status" value="1"/>
</dbReference>
<dbReference type="InterPro" id="IPR045864">
    <property type="entry name" value="aa-tRNA-synth_II/BPL/LPL"/>
</dbReference>
<keyword evidence="3" id="KW-0328">Glycosyltransferase</keyword>
<dbReference type="GO" id="GO:0006427">
    <property type="term" value="P:histidyl-tRNA aminoacylation"/>
    <property type="evidence" value="ECO:0007669"/>
    <property type="project" value="TreeGrafter"/>
</dbReference>
<proteinExistence type="predicted"/>
<dbReference type="Pfam" id="PF13393">
    <property type="entry name" value="tRNA-synt_His"/>
    <property type="match status" value="1"/>
</dbReference>
<evidence type="ECO:0000313" key="4">
    <source>
        <dbReference type="Proteomes" id="UP000004318"/>
    </source>
</evidence>
<dbReference type="InterPro" id="IPR004516">
    <property type="entry name" value="HisRS/HisZ"/>
</dbReference>
<keyword evidence="3" id="KW-0808">Transferase</keyword>
<dbReference type="InterPro" id="IPR041715">
    <property type="entry name" value="HisRS-like_core"/>
</dbReference>
<evidence type="ECO:0000259" key="2">
    <source>
        <dbReference type="Pfam" id="PF13393"/>
    </source>
</evidence>
<feature type="binding site" evidence="1">
    <location>
        <position position="118"/>
    </location>
    <ligand>
        <name>L-histidine</name>
        <dbReference type="ChEBI" id="CHEBI:57595"/>
    </ligand>
</feature>
<dbReference type="RefSeq" id="WP_009806082.1">
    <property type="nucleotide sequence ID" value="NZ_CH724131.1"/>
</dbReference>
<dbReference type="GO" id="GO:0016757">
    <property type="term" value="F:glycosyltransferase activity"/>
    <property type="evidence" value="ECO:0007669"/>
    <property type="project" value="UniProtKB-KW"/>
</dbReference>
<feature type="domain" description="Class II Histidinyl-tRNA synthetase (HisRS)-like catalytic core" evidence="2">
    <location>
        <begin position="8"/>
        <end position="348"/>
    </location>
</feature>
<reference evidence="3 4" key="1">
    <citation type="journal article" date="2010" name="J. Bacteriol.">
        <title>Genome sequences of Oceanicola granulosus HTCC2516(T) and Oceanicola batsensis HTCC2597(TDelta).</title>
        <authorList>
            <person name="Thrash J.C."/>
            <person name="Cho J.C."/>
            <person name="Vergin K.L."/>
            <person name="Giovannoni S.J."/>
        </authorList>
    </citation>
    <scope>NUCLEOTIDE SEQUENCE [LARGE SCALE GENOMIC DNA]</scope>
    <source>
        <strain evidence="4">ATCC BAA-863 / DSM 15984 / KCTC 12145 / HTCC2597</strain>
    </source>
</reference>
<dbReference type="SUPFAM" id="SSF55681">
    <property type="entry name" value="Class II aaRS and biotin synthetases"/>
    <property type="match status" value="1"/>
</dbReference>
<name>A3TUY2_PSEBH</name>
<dbReference type="NCBIfam" id="NF008952">
    <property type="entry name" value="PRK12295.1-5"/>
    <property type="match status" value="1"/>
</dbReference>
<dbReference type="STRING" id="252305.OB2597_09299"/>
<dbReference type="PANTHER" id="PTHR43707:SF1">
    <property type="entry name" value="HISTIDINE--TRNA LIGASE, MITOCHONDRIAL-RELATED"/>
    <property type="match status" value="1"/>
</dbReference>
<gene>
    <name evidence="3" type="ORF">OB2597_09299</name>
</gene>
<feature type="binding site" evidence="1">
    <location>
        <position position="307"/>
    </location>
    <ligand>
        <name>L-histidine</name>
        <dbReference type="ChEBI" id="CHEBI:57595"/>
    </ligand>
</feature>
<keyword evidence="4" id="KW-1185">Reference proteome</keyword>
<dbReference type="EMBL" id="AAMO01000002">
    <property type="protein sequence ID" value="EAQ04328.1"/>
    <property type="molecule type" value="Genomic_DNA"/>
</dbReference>
<dbReference type="eggNOG" id="COG3705">
    <property type="taxonomic scope" value="Bacteria"/>
</dbReference>
<feature type="binding site" evidence="1">
    <location>
        <position position="114"/>
    </location>
    <ligand>
        <name>L-histidine</name>
        <dbReference type="ChEBI" id="CHEBI:57595"/>
    </ligand>
</feature>
<dbReference type="GO" id="GO:0005737">
    <property type="term" value="C:cytoplasm"/>
    <property type="evidence" value="ECO:0007669"/>
    <property type="project" value="InterPro"/>
</dbReference>
<organism evidence="3 4">
    <name type="scientific">Pseudooceanicola batsensis (strain ATCC BAA-863 / DSM 15984 / KCTC 12145 / HTCC2597)</name>
    <name type="common">Oceanicola batsensis</name>
    <dbReference type="NCBI Taxonomy" id="252305"/>
    <lineage>
        <taxon>Bacteria</taxon>
        <taxon>Pseudomonadati</taxon>
        <taxon>Pseudomonadota</taxon>
        <taxon>Alphaproteobacteria</taxon>
        <taxon>Rhodobacterales</taxon>
        <taxon>Paracoccaceae</taxon>
        <taxon>Pseudooceanicola</taxon>
    </lineage>
</organism>